<evidence type="ECO:0000313" key="3">
    <source>
        <dbReference type="Proteomes" id="UP000664521"/>
    </source>
</evidence>
<feature type="region of interest" description="Disordered" evidence="1">
    <location>
        <begin position="313"/>
        <end position="403"/>
    </location>
</feature>
<gene>
    <name evidence="2" type="ORF">HETSPECPRED_008851</name>
</gene>
<feature type="region of interest" description="Disordered" evidence="1">
    <location>
        <begin position="17"/>
        <end position="177"/>
    </location>
</feature>
<feature type="region of interest" description="Disordered" evidence="1">
    <location>
        <begin position="201"/>
        <end position="250"/>
    </location>
</feature>
<evidence type="ECO:0000256" key="1">
    <source>
        <dbReference type="SAM" id="MobiDB-lite"/>
    </source>
</evidence>
<evidence type="ECO:0000313" key="2">
    <source>
        <dbReference type="EMBL" id="CAF9909142.1"/>
    </source>
</evidence>
<feature type="compositionally biased region" description="Low complexity" evidence="1">
    <location>
        <begin position="359"/>
        <end position="371"/>
    </location>
</feature>
<keyword evidence="3" id="KW-1185">Reference proteome</keyword>
<dbReference type="EMBL" id="CAJPDS010000007">
    <property type="protein sequence ID" value="CAF9909142.1"/>
    <property type="molecule type" value="Genomic_DNA"/>
</dbReference>
<reference evidence="2" key="1">
    <citation type="submission" date="2021-03" db="EMBL/GenBank/DDBJ databases">
        <authorList>
            <person name="Tagirdzhanova G."/>
        </authorList>
    </citation>
    <scope>NUCLEOTIDE SEQUENCE</scope>
</reference>
<organism evidence="2 3">
    <name type="scientific">Heterodermia speciosa</name>
    <dbReference type="NCBI Taxonomy" id="116794"/>
    <lineage>
        <taxon>Eukaryota</taxon>
        <taxon>Fungi</taxon>
        <taxon>Dikarya</taxon>
        <taxon>Ascomycota</taxon>
        <taxon>Pezizomycotina</taxon>
        <taxon>Lecanoromycetes</taxon>
        <taxon>OSLEUM clade</taxon>
        <taxon>Lecanoromycetidae</taxon>
        <taxon>Caliciales</taxon>
        <taxon>Physciaceae</taxon>
        <taxon>Heterodermia</taxon>
    </lineage>
</organism>
<feature type="compositionally biased region" description="Polar residues" evidence="1">
    <location>
        <begin position="211"/>
        <end position="229"/>
    </location>
</feature>
<comment type="caution">
    <text evidence="2">The sequence shown here is derived from an EMBL/GenBank/DDBJ whole genome shotgun (WGS) entry which is preliminary data.</text>
</comment>
<protein>
    <submittedName>
        <fullName evidence="2">Uncharacterized protein</fullName>
    </submittedName>
</protein>
<dbReference type="OrthoDB" id="5429185at2759"/>
<feature type="compositionally biased region" description="Polar residues" evidence="1">
    <location>
        <begin position="17"/>
        <end position="33"/>
    </location>
</feature>
<feature type="compositionally biased region" description="Basic and acidic residues" evidence="1">
    <location>
        <begin position="144"/>
        <end position="157"/>
    </location>
</feature>
<feature type="compositionally biased region" description="Polar residues" evidence="1">
    <location>
        <begin position="158"/>
        <end position="177"/>
    </location>
</feature>
<sequence length="448" mass="50423">MAMHEDLVDLSLFATSPTNDFQFDSMDSPSWTHTEYYAPPSPEPPSQRQEFQSQRHTGSHLPVDFDIPAPPTATFDFGFSSEQNTTHVRSFYDPPDDPVIRPLPRSYTLKPLPPLPPKKLCKPRPSRARSEAQSRCILNRLKKTRSEDPNSHRDPLQQRRNFTSAPQLTLTLPLSARGSTNTAPEMIWLPDEQMWLVTDHRAQEHQPSPPQYSATRDVTQRQPSPSIYSDRTPPLTPDLSSPRNPLIDEDGLSPIQLQFRSLVVDQERRSPLFQEATQTIEDFNPMRSSQQYQATLADDRGWPVDDDGWTVYDPRMYESDNPLIHPSPSPSDELEEEPISPESPHTPDSPFDEIEREWNSAVSVCSASNSSFATGGDPGRQQQQQHSRDTSDQSYHSAVSSMAWGKDEDPVDFYLTGMGIGGMGMAGAKPLWHGIARSISTQAGRRSF</sequence>
<accession>A0A8H3HZN0</accession>
<dbReference type="Proteomes" id="UP000664521">
    <property type="component" value="Unassembled WGS sequence"/>
</dbReference>
<name>A0A8H3HZN0_9LECA</name>
<dbReference type="AlphaFoldDB" id="A0A8H3HZN0"/>
<proteinExistence type="predicted"/>
<feature type="compositionally biased region" description="Low complexity" evidence="1">
    <location>
        <begin position="46"/>
        <end position="55"/>
    </location>
</feature>